<feature type="active site" description="Proton donor" evidence="6">
    <location>
        <position position="356"/>
    </location>
</feature>
<evidence type="ECO:0000256" key="4">
    <source>
        <dbReference type="ARBA" id="ARBA00022801"/>
    </source>
</evidence>
<dbReference type="GO" id="GO:0005975">
    <property type="term" value="P:carbohydrate metabolic process"/>
    <property type="evidence" value="ECO:0007669"/>
    <property type="project" value="InterPro"/>
</dbReference>
<feature type="signal peptide" evidence="8">
    <location>
        <begin position="1"/>
        <end position="41"/>
    </location>
</feature>
<dbReference type="Gene3D" id="3.20.20.80">
    <property type="entry name" value="Glycosidases"/>
    <property type="match status" value="1"/>
</dbReference>
<feature type="domain" description="Glycoside hydrolase family 20 catalytic" evidence="9">
    <location>
        <begin position="191"/>
        <end position="508"/>
    </location>
</feature>
<dbReference type="InterPro" id="IPR015883">
    <property type="entry name" value="Glyco_hydro_20_cat"/>
</dbReference>
<dbReference type="GO" id="GO:0004563">
    <property type="term" value="F:beta-N-acetylhexosaminidase activity"/>
    <property type="evidence" value="ECO:0007669"/>
    <property type="project" value="UniProtKB-EC"/>
</dbReference>
<evidence type="ECO:0000256" key="5">
    <source>
        <dbReference type="ARBA" id="ARBA00023295"/>
    </source>
</evidence>
<comment type="caution">
    <text evidence="11">The sequence shown here is derived from an EMBL/GenBank/DDBJ whole genome shotgun (WGS) entry which is preliminary data.</text>
</comment>
<dbReference type="GO" id="GO:0016020">
    <property type="term" value="C:membrane"/>
    <property type="evidence" value="ECO:0007669"/>
    <property type="project" value="TreeGrafter"/>
</dbReference>
<dbReference type="RefSeq" id="WP_120687655.1">
    <property type="nucleotide sequence ID" value="NZ_RAZT01000001.1"/>
</dbReference>
<dbReference type="PANTHER" id="PTHR22600:SF57">
    <property type="entry name" value="BETA-N-ACETYLHEXOSAMINIDASE"/>
    <property type="match status" value="1"/>
</dbReference>
<dbReference type="CDD" id="cd06568">
    <property type="entry name" value="GH20_SpHex_like"/>
    <property type="match status" value="1"/>
</dbReference>
<evidence type="ECO:0000313" key="12">
    <source>
        <dbReference type="Proteomes" id="UP000275865"/>
    </source>
</evidence>
<dbReference type="Proteomes" id="UP000275865">
    <property type="component" value="Unassembled WGS sequence"/>
</dbReference>
<dbReference type="Pfam" id="PF00728">
    <property type="entry name" value="Glyco_hydro_20"/>
    <property type="match status" value="1"/>
</dbReference>
<organism evidence="11 12">
    <name type="scientific">Micromonospora musae</name>
    <dbReference type="NCBI Taxonomy" id="1894970"/>
    <lineage>
        <taxon>Bacteria</taxon>
        <taxon>Bacillati</taxon>
        <taxon>Actinomycetota</taxon>
        <taxon>Actinomycetes</taxon>
        <taxon>Micromonosporales</taxon>
        <taxon>Micromonosporaceae</taxon>
        <taxon>Micromonospora</taxon>
    </lineage>
</organism>
<evidence type="ECO:0000259" key="10">
    <source>
        <dbReference type="Pfam" id="PF02838"/>
    </source>
</evidence>
<dbReference type="SUPFAM" id="SSF51445">
    <property type="entry name" value="(Trans)glycosidases"/>
    <property type="match status" value="1"/>
</dbReference>
<dbReference type="EMBL" id="RAZT01000001">
    <property type="protein sequence ID" value="RKN36265.1"/>
    <property type="molecule type" value="Genomic_DNA"/>
</dbReference>
<dbReference type="GO" id="GO:0030203">
    <property type="term" value="P:glycosaminoglycan metabolic process"/>
    <property type="evidence" value="ECO:0007669"/>
    <property type="project" value="TreeGrafter"/>
</dbReference>
<dbReference type="Pfam" id="PF02838">
    <property type="entry name" value="Glyco_hydro_20b"/>
    <property type="match status" value="1"/>
</dbReference>
<sequence length="544" mass="59829">MTTDHDEHQEVSVRHRHTLTRLLAATALALPLALPATPAAAAPTATPSRQLDDVIPAPVETRPDPRGTFTLSPLTVIRTTPHSAAARQIGRQLADTLRPATGYPLPVLPVPATPLPEIALLIGGAGSRVGQEGYQLDVTRHRVTIRANTPAGLFAGTQTLRQLLPAQIEAAQRQRTTWAVPGGRIIDYPRFAYRGAMLDLARHFHTVPEIKTYIDLLSQYKINYLHLHLSDDQGWRIQIDSWPRLTTVGGGPGTGVDGVGPGYLTKDDYKAVTAYAAARQITIVPEIDMPGHTNAAQSTYAELNCDGVAPPPRTDIAVGYSSLCIDDELTYRFVEDVIRELAEITPGPYLHVGGDEAHATTDEEYATFMRRVLPLVNKYGKRAYGWNEVMQVDPASDVIAQYWGTGTTNADLAEAVARGNKVVMSPANKAYLDMKYDRNTPLGLSWAAYIEVRDAYDWDPAQRVTGVGEDALLGVEAPLWSETLRSIDDIEYMAFPRLPAIAELGWSTAASHDWESFRARLGEQAPRWRLQQVNYYPSPQVTWS</sequence>
<dbReference type="PANTHER" id="PTHR22600">
    <property type="entry name" value="BETA-HEXOSAMINIDASE"/>
    <property type="match status" value="1"/>
</dbReference>
<evidence type="ECO:0000313" key="11">
    <source>
        <dbReference type="EMBL" id="RKN36265.1"/>
    </source>
</evidence>
<proteinExistence type="inferred from homology"/>
<evidence type="ECO:0000259" key="9">
    <source>
        <dbReference type="Pfam" id="PF00728"/>
    </source>
</evidence>
<protein>
    <recommendedName>
        <fullName evidence="3">beta-N-acetylhexosaminidase</fullName>
        <ecNumber evidence="3">3.2.1.52</ecNumber>
    </recommendedName>
</protein>
<dbReference type="InterPro" id="IPR015882">
    <property type="entry name" value="HEX_bac_N"/>
</dbReference>
<feature type="chain" id="PRO_5017460661" description="beta-N-acetylhexosaminidase" evidence="8">
    <location>
        <begin position="42"/>
        <end position="544"/>
    </location>
</feature>
<evidence type="ECO:0000256" key="3">
    <source>
        <dbReference type="ARBA" id="ARBA00012663"/>
    </source>
</evidence>
<accession>A0A3A9YGL4</accession>
<evidence type="ECO:0000256" key="1">
    <source>
        <dbReference type="ARBA" id="ARBA00001231"/>
    </source>
</evidence>
<evidence type="ECO:0000256" key="2">
    <source>
        <dbReference type="ARBA" id="ARBA00006285"/>
    </source>
</evidence>
<dbReference type="EC" id="3.2.1.52" evidence="3"/>
<gene>
    <name evidence="11" type="ORF">D7044_00995</name>
</gene>
<comment type="similarity">
    <text evidence="2">Belongs to the glycosyl hydrolase 20 family.</text>
</comment>
<keyword evidence="8" id="KW-0732">Signal</keyword>
<dbReference type="InterPro" id="IPR025705">
    <property type="entry name" value="Beta_hexosaminidase_sua/sub"/>
</dbReference>
<feature type="domain" description="Beta-hexosaminidase bacterial type N-terminal" evidence="10">
    <location>
        <begin position="53"/>
        <end position="188"/>
    </location>
</feature>
<dbReference type="InterPro" id="IPR017853">
    <property type="entry name" value="GH"/>
</dbReference>
<evidence type="ECO:0000256" key="6">
    <source>
        <dbReference type="PIRSR" id="PIRSR625705-1"/>
    </source>
</evidence>
<dbReference type="SUPFAM" id="SSF55545">
    <property type="entry name" value="beta-N-acetylhexosaminidase-like domain"/>
    <property type="match status" value="1"/>
</dbReference>
<keyword evidence="4" id="KW-0378">Hydrolase</keyword>
<dbReference type="Gene3D" id="3.30.379.10">
    <property type="entry name" value="Chitobiase/beta-hexosaminidase domain 2-like"/>
    <property type="match status" value="1"/>
</dbReference>
<evidence type="ECO:0000256" key="8">
    <source>
        <dbReference type="SAM" id="SignalP"/>
    </source>
</evidence>
<name>A0A3A9YGL4_9ACTN</name>
<dbReference type="PRINTS" id="PR00738">
    <property type="entry name" value="GLHYDRLASE20"/>
</dbReference>
<dbReference type="InterPro" id="IPR029018">
    <property type="entry name" value="Hex-like_dom2"/>
</dbReference>
<evidence type="ECO:0000256" key="7">
    <source>
        <dbReference type="SAM" id="MobiDB-lite"/>
    </source>
</evidence>
<reference evidence="11 12" key="1">
    <citation type="submission" date="2018-09" db="EMBL/GenBank/DDBJ databases">
        <title>Micromonospora sp. nov. MS1-9, isolated from a root of Musa sp.</title>
        <authorList>
            <person name="Kuncharoen N."/>
            <person name="Kudo T."/>
            <person name="Ohkuma M."/>
            <person name="Yuki M."/>
            <person name="Tanasupawat S."/>
        </authorList>
    </citation>
    <scope>NUCLEOTIDE SEQUENCE [LARGE SCALE GENOMIC DNA]</scope>
    <source>
        <strain evidence="11 12">MS1-9</strain>
    </source>
</reference>
<comment type="catalytic activity">
    <reaction evidence="1">
        <text>Hydrolysis of terminal non-reducing N-acetyl-D-hexosamine residues in N-acetyl-beta-D-hexosaminides.</text>
        <dbReference type="EC" id="3.2.1.52"/>
    </reaction>
</comment>
<feature type="region of interest" description="Disordered" evidence="7">
    <location>
        <begin position="41"/>
        <end position="71"/>
    </location>
</feature>
<keyword evidence="5" id="KW-0326">Glycosidase</keyword>
<dbReference type="AlphaFoldDB" id="A0A3A9YGL4"/>